<dbReference type="EMBL" id="CADEAL010001228">
    <property type="protein sequence ID" value="CAB1430424.1"/>
    <property type="molecule type" value="Genomic_DNA"/>
</dbReference>
<dbReference type="Proteomes" id="UP001153269">
    <property type="component" value="Unassembled WGS sequence"/>
</dbReference>
<accession>A0A9N7UHL7</accession>
<organism evidence="1 2">
    <name type="scientific">Pleuronectes platessa</name>
    <name type="common">European plaice</name>
    <dbReference type="NCBI Taxonomy" id="8262"/>
    <lineage>
        <taxon>Eukaryota</taxon>
        <taxon>Metazoa</taxon>
        <taxon>Chordata</taxon>
        <taxon>Craniata</taxon>
        <taxon>Vertebrata</taxon>
        <taxon>Euteleostomi</taxon>
        <taxon>Actinopterygii</taxon>
        <taxon>Neopterygii</taxon>
        <taxon>Teleostei</taxon>
        <taxon>Neoteleostei</taxon>
        <taxon>Acanthomorphata</taxon>
        <taxon>Carangaria</taxon>
        <taxon>Pleuronectiformes</taxon>
        <taxon>Pleuronectoidei</taxon>
        <taxon>Pleuronectidae</taxon>
        <taxon>Pleuronectes</taxon>
    </lineage>
</organism>
<keyword evidence="2" id="KW-1185">Reference proteome</keyword>
<reference evidence="1" key="1">
    <citation type="submission" date="2020-03" db="EMBL/GenBank/DDBJ databases">
        <authorList>
            <person name="Weist P."/>
        </authorList>
    </citation>
    <scope>NUCLEOTIDE SEQUENCE</scope>
</reference>
<protein>
    <submittedName>
        <fullName evidence="1">Uncharacterized protein</fullName>
    </submittedName>
</protein>
<name>A0A9N7UHL7_PLEPL</name>
<gene>
    <name evidence="1" type="ORF">PLEPLA_LOCUS18406</name>
</gene>
<evidence type="ECO:0000313" key="1">
    <source>
        <dbReference type="EMBL" id="CAB1430424.1"/>
    </source>
</evidence>
<comment type="caution">
    <text evidence="1">The sequence shown here is derived from an EMBL/GenBank/DDBJ whole genome shotgun (WGS) entry which is preliminary data.</text>
</comment>
<dbReference type="AlphaFoldDB" id="A0A9N7UHL7"/>
<sequence length="140" mass="15101">MPRNYTRKTTWGQTPLAEMESAAAEVRGGASAGWLVTRMKSASNGGGNELLVTVTGSCSSGCVEQIWTGHKSYKAQLSPPLLLFRFAARASQEGLSAERADSSLAPCSTVARSDASRPGFHMQYCCKYVHKQPFQKGLQL</sequence>
<proteinExistence type="predicted"/>
<evidence type="ECO:0000313" key="2">
    <source>
        <dbReference type="Proteomes" id="UP001153269"/>
    </source>
</evidence>